<dbReference type="PANTHER" id="PTHR46523:SF1">
    <property type="entry name" value="DCTP PYROPHOSPHATASE 1"/>
    <property type="match status" value="1"/>
</dbReference>
<dbReference type="CDD" id="cd11537">
    <property type="entry name" value="NTP-PPase_RS21-C6_like"/>
    <property type="match status" value="1"/>
</dbReference>
<accession>A0A645G4V5</accession>
<organism evidence="1">
    <name type="scientific">bioreactor metagenome</name>
    <dbReference type="NCBI Taxonomy" id="1076179"/>
    <lineage>
        <taxon>unclassified sequences</taxon>
        <taxon>metagenomes</taxon>
        <taxon>ecological metagenomes</taxon>
    </lineage>
</organism>
<dbReference type="Gene3D" id="1.10.287.1080">
    <property type="entry name" value="MazG-like"/>
    <property type="match status" value="1"/>
</dbReference>
<name>A0A645G4V5_9ZZZZ</name>
<proteinExistence type="predicted"/>
<dbReference type="InterPro" id="IPR052555">
    <property type="entry name" value="dCTP_Pyrophosphatase"/>
</dbReference>
<gene>
    <name evidence="1" type="ORF">SDC9_168329</name>
</gene>
<comment type="caution">
    <text evidence="1">The sequence shown here is derived from an EMBL/GenBank/DDBJ whole genome shotgun (WGS) entry which is preliminary data.</text>
</comment>
<dbReference type="InterPro" id="IPR025984">
    <property type="entry name" value="DCTPP"/>
</dbReference>
<evidence type="ECO:0000313" key="1">
    <source>
        <dbReference type="EMBL" id="MPN20950.1"/>
    </source>
</evidence>
<protein>
    <recommendedName>
        <fullName evidence="2">NTP pyrophosphohydrolase MazG putative catalytic core domain-containing protein</fullName>
    </recommendedName>
</protein>
<dbReference type="GO" id="GO:0047429">
    <property type="term" value="F:nucleoside triphosphate diphosphatase activity"/>
    <property type="evidence" value="ECO:0007669"/>
    <property type="project" value="InterPro"/>
</dbReference>
<reference evidence="1" key="1">
    <citation type="submission" date="2019-08" db="EMBL/GenBank/DDBJ databases">
        <authorList>
            <person name="Kucharzyk K."/>
            <person name="Murdoch R.W."/>
            <person name="Higgins S."/>
            <person name="Loffler F."/>
        </authorList>
    </citation>
    <scope>NUCLEOTIDE SEQUENCE</scope>
</reference>
<dbReference type="PANTHER" id="PTHR46523">
    <property type="entry name" value="DCTP PYROPHOSPHATASE 1"/>
    <property type="match status" value="1"/>
</dbReference>
<evidence type="ECO:0008006" key="2">
    <source>
        <dbReference type="Google" id="ProtNLM"/>
    </source>
</evidence>
<dbReference type="AlphaFoldDB" id="A0A645G4V5"/>
<dbReference type="SUPFAM" id="SSF101386">
    <property type="entry name" value="all-alpha NTP pyrophosphatases"/>
    <property type="match status" value="1"/>
</dbReference>
<sequence length="149" mass="17007">MERFEAEMPPFYVVGSADDWHHRRFKSRNRDMSELAALTAAIQAFRDARDWRQFHSLRNLIVSLNLEAAELLELTQWKSDEEIDAMPGEPKSAEALRDECADVLLLLLLVADKAGIDLAAAAYDKLRKNEDKYPVAKAYGSRAKYTEFS</sequence>
<dbReference type="EMBL" id="VSSQ01068812">
    <property type="protein sequence ID" value="MPN20950.1"/>
    <property type="molecule type" value="Genomic_DNA"/>
</dbReference>
<dbReference type="Pfam" id="PF12643">
    <property type="entry name" value="MazG-like"/>
    <property type="match status" value="1"/>
</dbReference>
<dbReference type="GO" id="GO:0009143">
    <property type="term" value="P:nucleoside triphosphate catabolic process"/>
    <property type="evidence" value="ECO:0007669"/>
    <property type="project" value="InterPro"/>
</dbReference>